<dbReference type="PANTHER" id="PTHR30508">
    <property type="entry name" value="FES CLUSTER ASSEMBLY PROTEIN SUF"/>
    <property type="match status" value="1"/>
</dbReference>
<sequence length="466" mass="52777">MSSFVLSKLNSSHIDEISEANNDPAWLKEYRKNAFTIFQQLPPEVSPLYNKYSDANKMDPEQIMFSLSSDSTIPDFVKDRLVEIGNNPSIVQIGTSIHKINIPSELKEKGLVMCSIQDAIKNYGDKIKKSFEQTDSKRDKYIALNNAFFNSGIFIYVPRNLVLEKTIHLVSSLSLDQTSTISRNVIVAEDNSKSSIVQEIYAPHATKQQAYLELLDVTINPNSQFDLVTLQAMDETAVNFSSRVARIERDGRMNWYLGLFGSHLSRYKVDNFLNGQGATAQDTEVVFGNKNQSYDLASNLIHNAPSTIGRVLEKSVLKDTAKSLFKGMIRIEKDAHHAESYLSGHSILLDKGAKSDSIPGLEIFTNDVKATHSASVAQMDEEQIFYLATRCLNKSDAQKIIVEGFLEPLSRKMSYQVRAWISYLIDSKWAGRNLTIKTDEQLKAMLEVEETRYRETDTFESHYKYR</sequence>
<proteinExistence type="inferred from homology"/>
<dbReference type="GO" id="GO:0016226">
    <property type="term" value="P:iron-sulfur cluster assembly"/>
    <property type="evidence" value="ECO:0007669"/>
    <property type="project" value="InterPro"/>
</dbReference>
<dbReference type="PANTHER" id="PTHR30508:SF1">
    <property type="entry name" value="UPF0051 PROTEIN ABCI8, CHLOROPLASTIC-RELATED"/>
    <property type="match status" value="1"/>
</dbReference>
<evidence type="ECO:0000256" key="1">
    <source>
        <dbReference type="ARBA" id="ARBA00043967"/>
    </source>
</evidence>
<dbReference type="RefSeq" id="WP_157926402.1">
    <property type="nucleotide sequence ID" value="NZ_LT841358.1"/>
</dbReference>
<dbReference type="Pfam" id="PF19295">
    <property type="entry name" value="SufBD_N"/>
    <property type="match status" value="1"/>
</dbReference>
<evidence type="ECO:0000259" key="2">
    <source>
        <dbReference type="Pfam" id="PF01458"/>
    </source>
</evidence>
<protein>
    <submittedName>
        <fullName evidence="4">ABC-type transport system involved in Fe-S cluster assembly, permease component</fullName>
    </submittedName>
</protein>
<organism evidence="4 5">
    <name type="scientific">Candidatus Nitrosotalea okcheonensis</name>
    <dbReference type="NCBI Taxonomy" id="1903276"/>
    <lineage>
        <taxon>Archaea</taxon>
        <taxon>Nitrososphaerota</taxon>
        <taxon>Nitrososphaeria</taxon>
        <taxon>Nitrosotaleales</taxon>
        <taxon>Nitrosotaleaceae</taxon>
        <taxon>Nitrosotalea</taxon>
    </lineage>
</organism>
<dbReference type="Pfam" id="PF01458">
    <property type="entry name" value="SUFBD_core"/>
    <property type="match status" value="1"/>
</dbReference>
<dbReference type="EMBL" id="LT841358">
    <property type="protein sequence ID" value="SMH70224.1"/>
    <property type="molecule type" value="Genomic_DNA"/>
</dbReference>
<dbReference type="AlphaFoldDB" id="A0A2H1FBT2"/>
<dbReference type="Proteomes" id="UP000230607">
    <property type="component" value="Chromosome 1"/>
</dbReference>
<dbReference type="InterPro" id="IPR000825">
    <property type="entry name" value="SUF_FeS_clus_asmbl_SufBD_core"/>
</dbReference>
<keyword evidence="5" id="KW-1185">Reference proteome</keyword>
<dbReference type="InterPro" id="IPR037284">
    <property type="entry name" value="SUF_FeS_clus_asmbl_SufBD_sf"/>
</dbReference>
<dbReference type="OrthoDB" id="300624at2157"/>
<dbReference type="InterPro" id="IPR055346">
    <property type="entry name" value="Fe-S_cluster_assembly_SufBD"/>
</dbReference>
<evidence type="ECO:0000313" key="4">
    <source>
        <dbReference type="EMBL" id="SMH70224.1"/>
    </source>
</evidence>
<accession>A0A2H1FBT2</accession>
<feature type="domain" description="SUF system FeS cluster assembly SufBD N-terminal" evidence="3">
    <location>
        <begin position="102"/>
        <end position="168"/>
    </location>
</feature>
<gene>
    <name evidence="4" type="ORF">NCS_10031</name>
</gene>
<evidence type="ECO:0000313" key="5">
    <source>
        <dbReference type="Proteomes" id="UP000230607"/>
    </source>
</evidence>
<reference evidence="5" key="1">
    <citation type="submission" date="2017-03" db="EMBL/GenBank/DDBJ databases">
        <authorList>
            <person name="Herbold C."/>
        </authorList>
    </citation>
    <scope>NUCLEOTIDE SEQUENCE [LARGE SCALE GENOMIC DNA]</scope>
</reference>
<name>A0A2H1FBT2_9ARCH</name>
<evidence type="ECO:0000259" key="3">
    <source>
        <dbReference type="Pfam" id="PF19295"/>
    </source>
</evidence>
<dbReference type="SUPFAM" id="SSF101960">
    <property type="entry name" value="Stabilizer of iron transporter SufD"/>
    <property type="match status" value="1"/>
</dbReference>
<comment type="similarity">
    <text evidence="1">Belongs to the iron-sulfur cluster assembly SufBD family.</text>
</comment>
<dbReference type="InterPro" id="IPR045595">
    <property type="entry name" value="SufBD_N"/>
</dbReference>
<feature type="domain" description="SUF system FeS cluster assembly SufBD core" evidence="2">
    <location>
        <begin position="177"/>
        <end position="405"/>
    </location>
</feature>